<organism evidence="4 5">
    <name type="scientific">Streptomyces yokosukanensis</name>
    <dbReference type="NCBI Taxonomy" id="67386"/>
    <lineage>
        <taxon>Bacteria</taxon>
        <taxon>Bacillati</taxon>
        <taxon>Actinomycetota</taxon>
        <taxon>Actinomycetes</taxon>
        <taxon>Kitasatosporales</taxon>
        <taxon>Streptomycetaceae</taxon>
        <taxon>Streptomyces</taxon>
    </lineage>
</organism>
<comment type="caution">
    <text evidence="4">The sequence shown here is derived from an EMBL/GenBank/DDBJ whole genome shotgun (WGS) entry which is preliminary data.</text>
</comment>
<dbReference type="PANTHER" id="PTHR34847:SF1">
    <property type="entry name" value="NODULATION PROTEIN U"/>
    <property type="match status" value="1"/>
</dbReference>
<dbReference type="InterPro" id="IPR051338">
    <property type="entry name" value="NodU/CmcH_Carbamoyltrnsfr"/>
</dbReference>
<evidence type="ECO:0000259" key="2">
    <source>
        <dbReference type="Pfam" id="PF02543"/>
    </source>
</evidence>
<dbReference type="STRING" id="67386.AQI95_34770"/>
<gene>
    <name evidence="4" type="ORF">AQI95_34770</name>
</gene>
<comment type="similarity">
    <text evidence="1">Belongs to the NodU/CmcH family.</text>
</comment>
<dbReference type="InterPro" id="IPR003696">
    <property type="entry name" value="Carbtransf_dom"/>
</dbReference>
<evidence type="ECO:0000259" key="3">
    <source>
        <dbReference type="Pfam" id="PF16861"/>
    </source>
</evidence>
<protein>
    <recommendedName>
        <fullName evidence="6">Carbamoyltransferase</fullName>
    </recommendedName>
</protein>
<dbReference type="InterPro" id="IPR031730">
    <property type="entry name" value="Carbam_trans_C"/>
</dbReference>
<dbReference type="CDD" id="cd24098">
    <property type="entry name" value="ASKHA_NBD_TobZ_N"/>
    <property type="match status" value="1"/>
</dbReference>
<dbReference type="AlphaFoldDB" id="A0A117PZC7"/>
<sequence>MIVLGLSGLPYAQDHLLKNTTDPHPLDERNVQGLDSAACLVVDGRVIAAAAEERFDGDKGTGRFPANAVDYVLREAGIDKDDVQAIAHGFNYDRHRRLFAGSQDYFDAVLSSATMLESLHDAGWGNVQERFHAVDHHLAHAASAYYPSGFASALCIVSDGMGETESLSVFRARDGHLEKLHSQPISQSLGLLYSICTRFLGFASNSDEYKVMGLAAYGDPVPFRELFDTLVTFDDTDGAIQVNWPSGALGNPELGYPKAMQYLESVAFPSPAQNGEVVTEQADFAAALQARLTAVLTSLTNHWLRRTGETSLCLAGGTFLNCKANQALCDLPAVERAFVQPASGDDGTALGAALHITQELGAPYVGRPEGFQPYTGPSYTTDEVRQALQERSEHGGIDWTYVGLGDDYYTAAARDLAEDRIISWFHGRMEFGPRALGNRSILGLPKGDRIKERINSLVKFREPFRPFAPAVLDEDRDRLFETRAFAPTRYMLCTARVREDQRAAVAGIVHADGSARIQDVREEYNPGFWALLKAVKRQTGTGCVVNTSFNVKGQPLIMDPRTAIDTFLRTSLDRLYIEGFIVQKAATSTS</sequence>
<dbReference type="SUPFAM" id="SSF53067">
    <property type="entry name" value="Actin-like ATPase domain"/>
    <property type="match status" value="1"/>
</dbReference>
<evidence type="ECO:0000256" key="1">
    <source>
        <dbReference type="ARBA" id="ARBA00006129"/>
    </source>
</evidence>
<keyword evidence="5" id="KW-1185">Reference proteome</keyword>
<dbReference type="EMBL" id="LMWN01000049">
    <property type="protein sequence ID" value="KUN00461.1"/>
    <property type="molecule type" value="Genomic_DNA"/>
</dbReference>
<dbReference type="Proteomes" id="UP000053127">
    <property type="component" value="Unassembled WGS sequence"/>
</dbReference>
<reference evidence="4 5" key="1">
    <citation type="submission" date="2015-10" db="EMBL/GenBank/DDBJ databases">
        <title>Draft genome sequence of Streptomyces yokosukanensis DSM 40224, type strain for the species Streptomyces yokosukanensis.</title>
        <authorList>
            <person name="Ruckert C."/>
            <person name="Winkler A."/>
            <person name="Kalinowski J."/>
            <person name="Kampfer P."/>
            <person name="Glaeser S."/>
        </authorList>
    </citation>
    <scope>NUCLEOTIDE SEQUENCE [LARGE SCALE GENOMIC DNA]</scope>
    <source>
        <strain evidence="4 5">DSM 40224</strain>
    </source>
</reference>
<name>A0A117PZC7_9ACTN</name>
<proteinExistence type="inferred from homology"/>
<dbReference type="OrthoDB" id="9780777at2"/>
<dbReference type="InterPro" id="IPR043129">
    <property type="entry name" value="ATPase_NBD"/>
</dbReference>
<evidence type="ECO:0000313" key="5">
    <source>
        <dbReference type="Proteomes" id="UP000053127"/>
    </source>
</evidence>
<dbReference type="Gene3D" id="3.90.870.20">
    <property type="entry name" value="Carbamoyltransferase, C-terminal domain"/>
    <property type="match status" value="1"/>
</dbReference>
<feature type="domain" description="Carbamoyltransferase" evidence="2">
    <location>
        <begin position="131"/>
        <end position="354"/>
    </location>
</feature>
<dbReference type="Pfam" id="PF02543">
    <property type="entry name" value="Carbam_trans_N"/>
    <property type="match status" value="1"/>
</dbReference>
<feature type="domain" description="Carbamoyltransferase C-terminal" evidence="3">
    <location>
        <begin position="413"/>
        <end position="584"/>
    </location>
</feature>
<accession>A0A117PZC7</accession>
<dbReference type="RefSeq" id="WP_067133482.1">
    <property type="nucleotide sequence ID" value="NZ_KQ948223.1"/>
</dbReference>
<dbReference type="PANTHER" id="PTHR34847">
    <property type="entry name" value="NODULATION PROTEIN U"/>
    <property type="match status" value="1"/>
</dbReference>
<evidence type="ECO:0000313" key="4">
    <source>
        <dbReference type="EMBL" id="KUN00461.1"/>
    </source>
</evidence>
<evidence type="ECO:0008006" key="6">
    <source>
        <dbReference type="Google" id="ProtNLM"/>
    </source>
</evidence>
<dbReference type="Pfam" id="PF16861">
    <property type="entry name" value="Carbam_trans_C"/>
    <property type="match status" value="1"/>
</dbReference>
<dbReference type="GO" id="GO:0003824">
    <property type="term" value="F:catalytic activity"/>
    <property type="evidence" value="ECO:0007669"/>
    <property type="project" value="InterPro"/>
</dbReference>
<dbReference type="Gene3D" id="3.30.420.40">
    <property type="match status" value="2"/>
</dbReference>
<dbReference type="InterPro" id="IPR038152">
    <property type="entry name" value="Carbam_trans_C_sf"/>
</dbReference>